<reference evidence="1" key="1">
    <citation type="submission" date="2006-10" db="EMBL/GenBank/DDBJ databases">
        <authorList>
            <person name="Amadeo P."/>
            <person name="Zhao Q."/>
            <person name="Wortman J."/>
            <person name="Fraser-Liggett C."/>
            <person name="Carlton J."/>
        </authorList>
    </citation>
    <scope>NUCLEOTIDE SEQUENCE</scope>
    <source>
        <strain evidence="1">G3</strain>
    </source>
</reference>
<protein>
    <submittedName>
        <fullName evidence="1">Uncharacterized protein</fullName>
    </submittedName>
</protein>
<organism evidence="1 2">
    <name type="scientific">Trichomonas vaginalis (strain ATCC PRA-98 / G3)</name>
    <dbReference type="NCBI Taxonomy" id="412133"/>
    <lineage>
        <taxon>Eukaryota</taxon>
        <taxon>Metamonada</taxon>
        <taxon>Parabasalia</taxon>
        <taxon>Trichomonadida</taxon>
        <taxon>Trichomonadidae</taxon>
        <taxon>Trichomonas</taxon>
    </lineage>
</organism>
<reference evidence="1" key="2">
    <citation type="journal article" date="2007" name="Science">
        <title>Draft genome sequence of the sexually transmitted pathogen Trichomonas vaginalis.</title>
        <authorList>
            <person name="Carlton J.M."/>
            <person name="Hirt R.P."/>
            <person name="Silva J.C."/>
            <person name="Delcher A.L."/>
            <person name="Schatz M."/>
            <person name="Zhao Q."/>
            <person name="Wortman J.R."/>
            <person name="Bidwell S.L."/>
            <person name="Alsmark U.C.M."/>
            <person name="Besteiro S."/>
            <person name="Sicheritz-Ponten T."/>
            <person name="Noel C.J."/>
            <person name="Dacks J.B."/>
            <person name="Foster P.G."/>
            <person name="Simillion C."/>
            <person name="Van de Peer Y."/>
            <person name="Miranda-Saavedra D."/>
            <person name="Barton G.J."/>
            <person name="Westrop G.D."/>
            <person name="Mueller S."/>
            <person name="Dessi D."/>
            <person name="Fiori P.L."/>
            <person name="Ren Q."/>
            <person name="Paulsen I."/>
            <person name="Zhang H."/>
            <person name="Bastida-Corcuera F.D."/>
            <person name="Simoes-Barbosa A."/>
            <person name="Brown M.T."/>
            <person name="Hayes R.D."/>
            <person name="Mukherjee M."/>
            <person name="Okumura C.Y."/>
            <person name="Schneider R."/>
            <person name="Smith A.J."/>
            <person name="Vanacova S."/>
            <person name="Villalvazo M."/>
            <person name="Haas B.J."/>
            <person name="Pertea M."/>
            <person name="Feldblyum T.V."/>
            <person name="Utterback T.R."/>
            <person name="Shu C.L."/>
            <person name="Osoegawa K."/>
            <person name="de Jong P.J."/>
            <person name="Hrdy I."/>
            <person name="Horvathova L."/>
            <person name="Zubacova Z."/>
            <person name="Dolezal P."/>
            <person name="Malik S.B."/>
            <person name="Logsdon J.M. Jr."/>
            <person name="Henze K."/>
            <person name="Gupta A."/>
            <person name="Wang C.C."/>
            <person name="Dunne R.L."/>
            <person name="Upcroft J.A."/>
            <person name="Upcroft P."/>
            <person name="White O."/>
            <person name="Salzberg S.L."/>
            <person name="Tang P."/>
            <person name="Chiu C.-H."/>
            <person name="Lee Y.-S."/>
            <person name="Embley T.M."/>
            <person name="Coombs G.H."/>
            <person name="Mottram J.C."/>
            <person name="Tachezy J."/>
            <person name="Fraser-Liggett C.M."/>
            <person name="Johnson P.J."/>
        </authorList>
    </citation>
    <scope>NUCLEOTIDE SEQUENCE [LARGE SCALE GENOMIC DNA]</scope>
    <source>
        <strain evidence="1">G3</strain>
    </source>
</reference>
<dbReference type="EMBL" id="DS113344">
    <property type="protein sequence ID" value="EAY10126.1"/>
    <property type="molecule type" value="Genomic_DNA"/>
</dbReference>
<sequence>MTDSIVRKFDEIQDMWFDRFDMNDKEKRKNDNNLLTKRILKSKIGEASTFNTVHNFYTAVYIFNNLFNDERERKSMFNGRNEYDFILCAVRDVDMKLKKIFLLQDDTVEDEVNEFLNRDLNEIDEVMTECYKKLPNVIKSSRGEKLGEISPLHLNYIFVQSFHERKDSSFAKDSKNEKIIDFG</sequence>
<keyword evidence="2" id="KW-1185">Reference proteome</keyword>
<dbReference type="AlphaFoldDB" id="A2EB80"/>
<dbReference type="InParanoid" id="A2EB80"/>
<accession>A2EB80</accession>
<dbReference type="VEuPathDB" id="TrichDB:TVAGG3_0293500"/>
<evidence type="ECO:0000313" key="2">
    <source>
        <dbReference type="Proteomes" id="UP000001542"/>
    </source>
</evidence>
<proteinExistence type="predicted"/>
<dbReference type="SMR" id="A2EB80"/>
<dbReference type="VEuPathDB" id="TrichDB:TVAG_274900"/>
<evidence type="ECO:0000313" key="1">
    <source>
        <dbReference type="EMBL" id="EAY10126.1"/>
    </source>
</evidence>
<name>A2EB80_TRIV3</name>
<dbReference type="Proteomes" id="UP000001542">
    <property type="component" value="Unassembled WGS sequence"/>
</dbReference>
<gene>
    <name evidence="1" type="ORF">TVAG_274900</name>
</gene>